<dbReference type="RefSeq" id="WP_224314848.1">
    <property type="nucleotide sequence ID" value="NZ_JAIRBM010000015.1"/>
</dbReference>
<evidence type="ECO:0000313" key="1">
    <source>
        <dbReference type="EMBL" id="MBZ6078092.1"/>
    </source>
</evidence>
<evidence type="ECO:0008006" key="3">
    <source>
        <dbReference type="Google" id="ProtNLM"/>
    </source>
</evidence>
<gene>
    <name evidence="1" type="ORF">K9B37_17650</name>
</gene>
<proteinExistence type="predicted"/>
<dbReference type="EMBL" id="JAIRBM010000015">
    <property type="protein sequence ID" value="MBZ6078092.1"/>
    <property type="molecule type" value="Genomic_DNA"/>
</dbReference>
<comment type="caution">
    <text evidence="1">The sequence shown here is derived from an EMBL/GenBank/DDBJ whole genome shotgun (WGS) entry which is preliminary data.</text>
</comment>
<protein>
    <recommendedName>
        <fullName evidence="3">DUF1254 domain-containing protein</fullName>
    </recommendedName>
</protein>
<accession>A0ABS7VRB6</accession>
<sequence length="144" mass="15701">MRLAILCVLFFAAIGAIAVLVQFPFSQLKKEYAWVDRALVERSDTVLKDKSGDSTFCYIGPQAFPVSTARAQFPTYWIEPFASDGLADTTGTWTLAIASKAKNIVALRASGTERDQKFPEDVSCGATLTLTPTGKEWTVLADKS</sequence>
<name>A0ABS7VRB6_9HYPH</name>
<evidence type="ECO:0000313" key="2">
    <source>
        <dbReference type="Proteomes" id="UP000704176"/>
    </source>
</evidence>
<keyword evidence="2" id="KW-1185">Reference proteome</keyword>
<reference evidence="1 2" key="1">
    <citation type="submission" date="2021-09" db="EMBL/GenBank/DDBJ databases">
        <title>The complete genome sequence of a new microorganism.</title>
        <authorList>
            <person name="Zi Z."/>
        </authorList>
    </citation>
    <scope>NUCLEOTIDE SEQUENCE [LARGE SCALE GENOMIC DNA]</scope>
    <source>
        <strain evidence="1 2">WGZ8</strain>
    </source>
</reference>
<organism evidence="1 2">
    <name type="scientific">Microvirga puerhi</name>
    <dbReference type="NCBI Taxonomy" id="2876078"/>
    <lineage>
        <taxon>Bacteria</taxon>
        <taxon>Pseudomonadati</taxon>
        <taxon>Pseudomonadota</taxon>
        <taxon>Alphaproteobacteria</taxon>
        <taxon>Hyphomicrobiales</taxon>
        <taxon>Methylobacteriaceae</taxon>
        <taxon>Microvirga</taxon>
    </lineage>
</organism>
<dbReference type="Proteomes" id="UP000704176">
    <property type="component" value="Unassembled WGS sequence"/>
</dbReference>